<dbReference type="InterPro" id="IPR004715">
    <property type="entry name" value="PTS_IIA_fruc"/>
</dbReference>
<evidence type="ECO:0000259" key="6">
    <source>
        <dbReference type="PROSITE" id="PS51094"/>
    </source>
</evidence>
<keyword evidence="2" id="KW-0597">Phosphoprotein</keyword>
<dbReference type="RefSeq" id="WP_193529306.1">
    <property type="nucleotide sequence ID" value="NZ_JADCJZ010000001.1"/>
</dbReference>
<dbReference type="EMBL" id="JADCJZ010000001">
    <property type="protein sequence ID" value="MBE5023898.1"/>
    <property type="molecule type" value="Genomic_DNA"/>
</dbReference>
<sequence length="152" mass="16343">MSQFVSEKSVFVNQNLESREALLRFVSDKAAEFGITDNADAVYDAFMAREAMGETGMTDGFAVPHAKSDDIKEAAVIVVKNDRALEWPSFDEKPVDVAIALLVPGGEAGTTHIKLLSKTAVLLMKDEFKNLVHGTDDAAAIADAINAGIDEE</sequence>
<evidence type="ECO:0000313" key="8">
    <source>
        <dbReference type="Proteomes" id="UP001194273"/>
    </source>
</evidence>
<keyword evidence="3 7" id="KW-0762">Sugar transport</keyword>
<evidence type="ECO:0000256" key="2">
    <source>
        <dbReference type="ARBA" id="ARBA00022553"/>
    </source>
</evidence>
<reference evidence="7 8" key="1">
    <citation type="submission" date="2020-10" db="EMBL/GenBank/DDBJ databases">
        <title>ChiBAC.</title>
        <authorList>
            <person name="Zenner C."/>
            <person name="Hitch T.C.A."/>
            <person name="Clavel T."/>
        </authorList>
    </citation>
    <scope>NUCLEOTIDE SEQUENCE [LARGE SCALE GENOMIC DNA]</scope>
    <source>
        <strain evidence="7 8">DSM 107455</strain>
    </source>
</reference>
<dbReference type="SUPFAM" id="SSF55804">
    <property type="entry name" value="Phoshotransferase/anion transport protein"/>
    <property type="match status" value="1"/>
</dbReference>
<keyword evidence="5" id="KW-0598">Phosphotransferase system</keyword>
<evidence type="ECO:0000256" key="5">
    <source>
        <dbReference type="ARBA" id="ARBA00022683"/>
    </source>
</evidence>
<evidence type="ECO:0000256" key="4">
    <source>
        <dbReference type="ARBA" id="ARBA00022679"/>
    </source>
</evidence>
<dbReference type="Pfam" id="PF00359">
    <property type="entry name" value="PTS_EIIA_2"/>
    <property type="match status" value="1"/>
</dbReference>
<dbReference type="PANTHER" id="PTHR47738:SF1">
    <property type="entry name" value="NITROGEN REGULATORY PROTEIN"/>
    <property type="match status" value="1"/>
</dbReference>
<gene>
    <name evidence="7" type="ORF">INF26_03395</name>
</gene>
<dbReference type="PANTHER" id="PTHR47738">
    <property type="entry name" value="PTS SYSTEM FRUCTOSE-LIKE EIIA COMPONENT-RELATED"/>
    <property type="match status" value="1"/>
</dbReference>
<evidence type="ECO:0000256" key="3">
    <source>
        <dbReference type="ARBA" id="ARBA00022597"/>
    </source>
</evidence>
<keyword evidence="8" id="KW-1185">Reference proteome</keyword>
<proteinExistence type="predicted"/>
<accession>A0ABR9QS60</accession>
<dbReference type="CDD" id="cd00211">
    <property type="entry name" value="PTS_IIA_fru"/>
    <property type="match status" value="1"/>
</dbReference>
<name>A0ABR9QS60_9ACTN</name>
<dbReference type="InterPro" id="IPR002178">
    <property type="entry name" value="PTS_EIIA_type-2_dom"/>
</dbReference>
<protein>
    <submittedName>
        <fullName evidence="7">PTS sugar transporter subunit IIA</fullName>
    </submittedName>
</protein>
<dbReference type="Gene3D" id="3.40.930.10">
    <property type="entry name" value="Mannitol-specific EII, Chain A"/>
    <property type="match status" value="1"/>
</dbReference>
<evidence type="ECO:0000256" key="1">
    <source>
        <dbReference type="ARBA" id="ARBA00022448"/>
    </source>
</evidence>
<dbReference type="NCBIfam" id="TIGR00848">
    <property type="entry name" value="fruA"/>
    <property type="match status" value="1"/>
</dbReference>
<feature type="domain" description="PTS EIIA type-2" evidence="6">
    <location>
        <begin position="3"/>
        <end position="148"/>
    </location>
</feature>
<dbReference type="Proteomes" id="UP001194273">
    <property type="component" value="Unassembled WGS sequence"/>
</dbReference>
<keyword evidence="4" id="KW-0808">Transferase</keyword>
<comment type="caution">
    <text evidence="7">The sequence shown here is derived from an EMBL/GenBank/DDBJ whole genome shotgun (WGS) entry which is preliminary data.</text>
</comment>
<dbReference type="InterPro" id="IPR016152">
    <property type="entry name" value="PTrfase/Anion_transptr"/>
</dbReference>
<evidence type="ECO:0000313" key="7">
    <source>
        <dbReference type="EMBL" id="MBE5023898.1"/>
    </source>
</evidence>
<dbReference type="PROSITE" id="PS51094">
    <property type="entry name" value="PTS_EIIA_TYPE_2"/>
    <property type="match status" value="1"/>
</dbReference>
<organism evidence="7 8">
    <name type="scientific">Thermophilibacter gallinarum</name>
    <dbReference type="NCBI Taxonomy" id="2779357"/>
    <lineage>
        <taxon>Bacteria</taxon>
        <taxon>Bacillati</taxon>
        <taxon>Actinomycetota</taxon>
        <taxon>Coriobacteriia</taxon>
        <taxon>Coriobacteriales</taxon>
        <taxon>Atopobiaceae</taxon>
        <taxon>Thermophilibacter</taxon>
    </lineage>
</organism>
<keyword evidence="1" id="KW-0813">Transport</keyword>
<dbReference type="InterPro" id="IPR051541">
    <property type="entry name" value="PTS_SugarTrans_NitroReg"/>
</dbReference>